<evidence type="ECO:0000256" key="2">
    <source>
        <dbReference type="ARBA" id="ARBA00004613"/>
    </source>
</evidence>
<evidence type="ECO:0000256" key="8">
    <source>
        <dbReference type="ARBA" id="ARBA00023288"/>
    </source>
</evidence>
<dbReference type="Proteomes" id="UP000076744">
    <property type="component" value="Unassembled WGS sequence"/>
</dbReference>
<keyword evidence="5" id="KW-0336">GPI-anchor</keyword>
<dbReference type="AlphaFoldDB" id="A0A168BLP5"/>
<comment type="subcellular location">
    <subcellularLocation>
        <location evidence="1">Membrane</location>
        <topology evidence="1">Lipid-anchor</topology>
        <topology evidence="1">GPI-anchor</topology>
    </subcellularLocation>
    <subcellularLocation>
        <location evidence="2">Secreted</location>
    </subcellularLocation>
</comment>
<dbReference type="EMBL" id="AZHB01000004">
    <property type="protein sequence ID" value="OAA70280.1"/>
    <property type="molecule type" value="Genomic_DNA"/>
</dbReference>
<dbReference type="Pfam" id="PF05730">
    <property type="entry name" value="CFEM"/>
    <property type="match status" value="1"/>
</dbReference>
<evidence type="ECO:0000313" key="11">
    <source>
        <dbReference type="EMBL" id="OAA70280.1"/>
    </source>
</evidence>
<feature type="signal peptide" evidence="9">
    <location>
        <begin position="1"/>
        <end position="19"/>
    </location>
</feature>
<name>A0A168BLP5_CORFA</name>
<evidence type="ECO:0000256" key="1">
    <source>
        <dbReference type="ARBA" id="ARBA00004589"/>
    </source>
</evidence>
<dbReference type="RefSeq" id="XP_018706567.1">
    <property type="nucleotide sequence ID" value="XM_018845860.1"/>
</dbReference>
<evidence type="ECO:0000256" key="5">
    <source>
        <dbReference type="ARBA" id="ARBA00022622"/>
    </source>
</evidence>
<dbReference type="GeneID" id="30018546"/>
<evidence type="ECO:0000313" key="12">
    <source>
        <dbReference type="Proteomes" id="UP000076744"/>
    </source>
</evidence>
<evidence type="ECO:0000256" key="4">
    <source>
        <dbReference type="ARBA" id="ARBA00022525"/>
    </source>
</evidence>
<protein>
    <submittedName>
        <fullName evidence="11">Extracellular membrane protein, CFEM domain protein</fullName>
    </submittedName>
</protein>
<feature type="chain" id="PRO_5007895720" evidence="9">
    <location>
        <begin position="20"/>
        <end position="124"/>
    </location>
</feature>
<sequence>MKLSALALVAACGIWSVAAQVQAPVAAKVEPHRHTILPKCSHKCFDNAVKKLGICDLDDGSCWCEPEHLKKIRRKAGTCIFVKCRFKGPGKVLSTVPKMNKYCKKVAEFKTGESRPSNASVLQS</sequence>
<evidence type="ECO:0000256" key="3">
    <source>
        <dbReference type="ARBA" id="ARBA00010031"/>
    </source>
</evidence>
<evidence type="ECO:0000256" key="9">
    <source>
        <dbReference type="SAM" id="SignalP"/>
    </source>
</evidence>
<reference evidence="11 12" key="1">
    <citation type="journal article" date="2016" name="Genome Biol. Evol.">
        <title>Divergent and convergent evolution of fungal pathogenicity.</title>
        <authorList>
            <person name="Shang Y."/>
            <person name="Xiao G."/>
            <person name="Zheng P."/>
            <person name="Cen K."/>
            <person name="Zhan S."/>
            <person name="Wang C."/>
        </authorList>
    </citation>
    <scope>NUCLEOTIDE SEQUENCE [LARGE SCALE GENOMIC DNA]</scope>
    <source>
        <strain evidence="11 12">ARSEF 2679</strain>
    </source>
</reference>
<evidence type="ECO:0000259" key="10">
    <source>
        <dbReference type="Pfam" id="PF05730"/>
    </source>
</evidence>
<keyword evidence="12" id="KW-1185">Reference proteome</keyword>
<comment type="caution">
    <text evidence="11">The sequence shown here is derived from an EMBL/GenBank/DDBJ whole genome shotgun (WGS) entry which is preliminary data.</text>
</comment>
<keyword evidence="8" id="KW-0449">Lipoprotein</keyword>
<dbReference type="GO" id="GO:0005576">
    <property type="term" value="C:extracellular region"/>
    <property type="evidence" value="ECO:0007669"/>
    <property type="project" value="UniProtKB-SubCell"/>
</dbReference>
<gene>
    <name evidence="11" type="ORF">ISF_02254</name>
</gene>
<proteinExistence type="inferred from homology"/>
<comment type="similarity">
    <text evidence="3">Belongs to the RBT5 family.</text>
</comment>
<dbReference type="InterPro" id="IPR008427">
    <property type="entry name" value="Extracellular_membr_CFEM_dom"/>
</dbReference>
<feature type="domain" description="CFEM" evidence="10">
    <location>
        <begin position="37"/>
        <end position="103"/>
    </location>
</feature>
<keyword evidence="4" id="KW-0964">Secreted</keyword>
<keyword evidence="5" id="KW-0472">Membrane</keyword>
<evidence type="ECO:0000256" key="6">
    <source>
        <dbReference type="ARBA" id="ARBA00022729"/>
    </source>
</evidence>
<dbReference type="STRING" id="1081104.A0A168BLP5"/>
<keyword evidence="7" id="KW-1015">Disulfide bond</keyword>
<keyword evidence="5" id="KW-0325">Glycoprotein</keyword>
<dbReference type="GO" id="GO:0098552">
    <property type="term" value="C:side of membrane"/>
    <property type="evidence" value="ECO:0007669"/>
    <property type="project" value="UniProtKB-KW"/>
</dbReference>
<keyword evidence="6 9" id="KW-0732">Signal</keyword>
<organism evidence="11 12">
    <name type="scientific">Cordyceps fumosorosea (strain ARSEF 2679)</name>
    <name type="common">Isaria fumosorosea</name>
    <dbReference type="NCBI Taxonomy" id="1081104"/>
    <lineage>
        <taxon>Eukaryota</taxon>
        <taxon>Fungi</taxon>
        <taxon>Dikarya</taxon>
        <taxon>Ascomycota</taxon>
        <taxon>Pezizomycotina</taxon>
        <taxon>Sordariomycetes</taxon>
        <taxon>Hypocreomycetidae</taxon>
        <taxon>Hypocreales</taxon>
        <taxon>Cordycipitaceae</taxon>
        <taxon>Cordyceps</taxon>
    </lineage>
</organism>
<accession>A0A168BLP5</accession>
<evidence type="ECO:0000256" key="7">
    <source>
        <dbReference type="ARBA" id="ARBA00023157"/>
    </source>
</evidence>